<dbReference type="GO" id="GO:0016020">
    <property type="term" value="C:membrane"/>
    <property type="evidence" value="ECO:0007669"/>
    <property type="project" value="UniProtKB-SubCell"/>
</dbReference>
<dbReference type="Pfam" id="PF01066">
    <property type="entry name" value="CDP-OH_P_transf"/>
    <property type="match status" value="1"/>
</dbReference>
<feature type="transmembrane region" description="Helical" evidence="12">
    <location>
        <begin position="146"/>
        <end position="164"/>
    </location>
</feature>
<dbReference type="InterPro" id="IPR048254">
    <property type="entry name" value="CDP_ALCOHOL_P_TRANSF_CS"/>
</dbReference>
<organism evidence="13 14">
    <name type="scientific">Candidatus Uhrbacteria bacterium CG_4_9_14_3_um_filter_41_35</name>
    <dbReference type="NCBI Taxonomy" id="1975034"/>
    <lineage>
        <taxon>Bacteria</taxon>
        <taxon>Candidatus Uhriibacteriota</taxon>
    </lineage>
</organism>
<dbReference type="InterPro" id="IPR043130">
    <property type="entry name" value="CDP-OH_PTrfase_TM_dom"/>
</dbReference>
<dbReference type="InterPro" id="IPR050324">
    <property type="entry name" value="CDP-alcohol_PTase-I"/>
</dbReference>
<keyword evidence="8 12" id="KW-0472">Membrane</keyword>
<evidence type="ECO:0000256" key="6">
    <source>
        <dbReference type="ARBA" id="ARBA00022989"/>
    </source>
</evidence>
<dbReference type="AlphaFoldDB" id="A0A2M7XCZ7"/>
<gene>
    <name evidence="13" type="ORF">CO173_04785</name>
</gene>
<dbReference type="InterPro" id="IPR000462">
    <property type="entry name" value="CDP-OH_P_trans"/>
</dbReference>
<evidence type="ECO:0000256" key="7">
    <source>
        <dbReference type="ARBA" id="ARBA00023098"/>
    </source>
</evidence>
<evidence type="ECO:0008006" key="15">
    <source>
        <dbReference type="Google" id="ProtNLM"/>
    </source>
</evidence>
<evidence type="ECO:0000256" key="10">
    <source>
        <dbReference type="ARBA" id="ARBA00023264"/>
    </source>
</evidence>
<evidence type="ECO:0000256" key="3">
    <source>
        <dbReference type="ARBA" id="ARBA00022516"/>
    </source>
</evidence>
<accession>A0A2M7XCZ7</accession>
<keyword evidence="3" id="KW-0444">Lipid biosynthesis</keyword>
<name>A0A2M7XCZ7_9BACT</name>
<evidence type="ECO:0000313" key="14">
    <source>
        <dbReference type="Proteomes" id="UP000231263"/>
    </source>
</evidence>
<dbReference type="GO" id="GO:0046474">
    <property type="term" value="P:glycerophospholipid biosynthetic process"/>
    <property type="evidence" value="ECO:0007669"/>
    <property type="project" value="TreeGrafter"/>
</dbReference>
<evidence type="ECO:0000256" key="12">
    <source>
        <dbReference type="SAM" id="Phobius"/>
    </source>
</evidence>
<dbReference type="PROSITE" id="PS00379">
    <property type="entry name" value="CDP_ALCOHOL_P_TRANSF"/>
    <property type="match status" value="1"/>
</dbReference>
<keyword evidence="4 11" id="KW-0808">Transferase</keyword>
<keyword evidence="5 12" id="KW-0812">Transmembrane</keyword>
<reference evidence="14" key="1">
    <citation type="submission" date="2017-09" db="EMBL/GenBank/DDBJ databases">
        <title>Depth-based differentiation of microbial function through sediment-hosted aquifers and enrichment of novel symbionts in the deep terrestrial subsurface.</title>
        <authorList>
            <person name="Probst A.J."/>
            <person name="Ladd B."/>
            <person name="Jarett J.K."/>
            <person name="Geller-Mcgrath D.E."/>
            <person name="Sieber C.M.K."/>
            <person name="Emerson J.B."/>
            <person name="Anantharaman K."/>
            <person name="Thomas B.C."/>
            <person name="Malmstrom R."/>
            <person name="Stieglmeier M."/>
            <person name="Klingl A."/>
            <person name="Woyke T."/>
            <person name="Ryan C.M."/>
            <person name="Banfield J.F."/>
        </authorList>
    </citation>
    <scope>NUCLEOTIDE SEQUENCE [LARGE SCALE GENOMIC DNA]</scope>
</reference>
<evidence type="ECO:0000313" key="13">
    <source>
        <dbReference type="EMBL" id="PJA45739.1"/>
    </source>
</evidence>
<evidence type="ECO:0000256" key="1">
    <source>
        <dbReference type="ARBA" id="ARBA00004141"/>
    </source>
</evidence>
<evidence type="ECO:0000256" key="9">
    <source>
        <dbReference type="ARBA" id="ARBA00023209"/>
    </source>
</evidence>
<dbReference type="PANTHER" id="PTHR14269">
    <property type="entry name" value="CDP-DIACYLGLYCEROL--GLYCEROL-3-PHOSPHATE 3-PHOSPHATIDYLTRANSFERASE-RELATED"/>
    <property type="match status" value="1"/>
</dbReference>
<dbReference type="EMBL" id="PFWT01000026">
    <property type="protein sequence ID" value="PJA45739.1"/>
    <property type="molecule type" value="Genomic_DNA"/>
</dbReference>
<comment type="similarity">
    <text evidence="2 11">Belongs to the CDP-alcohol phosphatidyltransferase class-I family.</text>
</comment>
<comment type="subcellular location">
    <subcellularLocation>
        <location evidence="1">Membrane</location>
        <topology evidence="1">Multi-pass membrane protein</topology>
    </subcellularLocation>
</comment>
<dbReference type="Proteomes" id="UP000231263">
    <property type="component" value="Unassembled WGS sequence"/>
</dbReference>
<sequence length="191" mass="21938">MSQRDPEKLFFHDNLMRPFVLWLPKKVTPNHLTILRMILTPVVLVLLFFKNYDIGIPLFFFTAFTDAMDGSLARLRKQVTNWGIFYDPIADKALVGSVLLLIAINYIHPILAISLVIMELCLIFGGWYRLKRGVTVHANFWGKFKMFFEFSGLLMILISLWLNFAPLIDLASGTFILALIFGLISLMTYSL</sequence>
<keyword evidence="7" id="KW-0443">Lipid metabolism</keyword>
<evidence type="ECO:0000256" key="2">
    <source>
        <dbReference type="ARBA" id="ARBA00010441"/>
    </source>
</evidence>
<keyword evidence="9" id="KW-0594">Phospholipid biosynthesis</keyword>
<dbReference type="PANTHER" id="PTHR14269:SF11">
    <property type="entry name" value="CDP-DIACYLGLYCEROL--GLYCEROL-3-PHOSPHATE 3-PHOSPHATIDYLTRANSFERASE"/>
    <property type="match status" value="1"/>
</dbReference>
<dbReference type="PIRSF" id="PIRSF000847">
    <property type="entry name" value="Phos_ph_gly_syn"/>
    <property type="match status" value="1"/>
</dbReference>
<feature type="transmembrane region" description="Helical" evidence="12">
    <location>
        <begin position="93"/>
        <end position="125"/>
    </location>
</feature>
<dbReference type="GO" id="GO:0008444">
    <property type="term" value="F:CDP-diacylglycerol-glycerol-3-phosphate 3-phosphatidyltransferase activity"/>
    <property type="evidence" value="ECO:0007669"/>
    <property type="project" value="InterPro"/>
</dbReference>
<feature type="transmembrane region" description="Helical" evidence="12">
    <location>
        <begin position="170"/>
        <end position="189"/>
    </location>
</feature>
<proteinExistence type="inferred from homology"/>
<evidence type="ECO:0000256" key="11">
    <source>
        <dbReference type="RuleBase" id="RU003750"/>
    </source>
</evidence>
<evidence type="ECO:0000256" key="5">
    <source>
        <dbReference type="ARBA" id="ARBA00022692"/>
    </source>
</evidence>
<evidence type="ECO:0000256" key="4">
    <source>
        <dbReference type="ARBA" id="ARBA00022679"/>
    </source>
</evidence>
<keyword evidence="6 12" id="KW-1133">Transmembrane helix</keyword>
<dbReference type="Gene3D" id="1.20.120.1760">
    <property type="match status" value="1"/>
</dbReference>
<evidence type="ECO:0000256" key="8">
    <source>
        <dbReference type="ARBA" id="ARBA00023136"/>
    </source>
</evidence>
<protein>
    <recommendedName>
        <fullName evidence="15">CDP-diacylglycerol--glycerol-3-phosphate 3-phosphatidyltransferase</fullName>
    </recommendedName>
</protein>
<keyword evidence="10" id="KW-1208">Phospholipid metabolism</keyword>
<comment type="caution">
    <text evidence="13">The sequence shown here is derived from an EMBL/GenBank/DDBJ whole genome shotgun (WGS) entry which is preliminary data.</text>
</comment>
<dbReference type="InterPro" id="IPR004570">
    <property type="entry name" value="Phosphatidylglycerol_P_synth"/>
</dbReference>